<dbReference type="EMBL" id="FR824351">
    <property type="protein sequence ID" value="CCA25584.1"/>
    <property type="molecule type" value="Genomic_DNA"/>
</dbReference>
<dbReference type="HOGENOM" id="CLU_2445373_0_0_1"/>
<proteinExistence type="predicted"/>
<accession>F0WVY2</accession>
<protein>
    <submittedName>
        <fullName evidence="1">AlNc14C306G10443 protein</fullName>
    </submittedName>
</protein>
<dbReference type="AlphaFoldDB" id="F0WVY2"/>
<reference evidence="1" key="1">
    <citation type="journal article" date="2011" name="PLoS Biol.">
        <title>Gene gain and loss during evolution of obligate parasitism in the white rust pathogen of Arabidopsis thaliana.</title>
        <authorList>
            <person name="Kemen E."/>
            <person name="Gardiner A."/>
            <person name="Schultz-Larsen T."/>
            <person name="Kemen A.C."/>
            <person name="Balmuth A.L."/>
            <person name="Robert-Seilaniantz A."/>
            <person name="Bailey K."/>
            <person name="Holub E."/>
            <person name="Studholme D.J."/>
            <person name="Maclean D."/>
            <person name="Jones J.D."/>
        </authorList>
    </citation>
    <scope>NUCLEOTIDE SEQUENCE</scope>
</reference>
<organism evidence="1">
    <name type="scientific">Albugo laibachii Nc14</name>
    <dbReference type="NCBI Taxonomy" id="890382"/>
    <lineage>
        <taxon>Eukaryota</taxon>
        <taxon>Sar</taxon>
        <taxon>Stramenopiles</taxon>
        <taxon>Oomycota</taxon>
        <taxon>Peronosporomycetes</taxon>
        <taxon>Albuginales</taxon>
        <taxon>Albuginaceae</taxon>
        <taxon>Albugo</taxon>
    </lineage>
</organism>
<name>F0WVY2_9STRA</name>
<reference evidence="1" key="2">
    <citation type="submission" date="2011-02" db="EMBL/GenBank/DDBJ databases">
        <authorList>
            <person name="MacLean D."/>
        </authorList>
    </citation>
    <scope>NUCLEOTIDE SEQUENCE</scope>
</reference>
<sequence>MQPVEAAFIDDTALTYANSIEKIQAACQLQILLSCTKNRKILFKTGVTTQERVVKICNETATVSPFTNVEGIVRIYPLRFAKHTKDCAVD</sequence>
<gene>
    <name evidence="1" type="primary">AlNc14C306G10443</name>
    <name evidence="1" type="ORF">ALNC14_117280</name>
</gene>
<evidence type="ECO:0000313" key="1">
    <source>
        <dbReference type="EMBL" id="CCA25584.1"/>
    </source>
</evidence>